<dbReference type="RefSeq" id="WP_054904195.1">
    <property type="nucleotide sequence ID" value="NZ_JACGDA010000047.1"/>
</dbReference>
<reference evidence="2 3" key="1">
    <citation type="submission" date="2020-07" db="EMBL/GenBank/DDBJ databases">
        <title>Diversity of carbapenemase encoding genes among Pseudomonas putida group clinical isolates in a tertiary Brazilian hospital.</title>
        <authorList>
            <person name="Alberto-Lei F."/>
            <person name="Nodari C.S."/>
            <person name="Streling A.P."/>
            <person name="Paulino J.T."/>
            <person name="Bessa-Neto F.O."/>
            <person name="Cayo R."/>
            <person name="Gales A.C."/>
        </authorList>
    </citation>
    <scope>NUCLEOTIDE SEQUENCE [LARGE SCALE GENOMIC DNA]</scope>
    <source>
        <strain evidence="2 3">11213</strain>
    </source>
</reference>
<accession>A0A7W2LZ83</accession>
<dbReference type="InterPro" id="IPR011990">
    <property type="entry name" value="TPR-like_helical_dom_sf"/>
</dbReference>
<gene>
    <name evidence="2" type="ORF">H4C15_19045</name>
</gene>
<dbReference type="EMBL" id="JACGDA010000047">
    <property type="protein sequence ID" value="MBA6149586.1"/>
    <property type="molecule type" value="Genomic_DNA"/>
</dbReference>
<evidence type="ECO:0000256" key="1">
    <source>
        <dbReference type="PROSITE-ProRule" id="PRU00339"/>
    </source>
</evidence>
<protein>
    <submittedName>
        <fullName evidence="2">Tetratricopeptide repeat protein</fullName>
    </submittedName>
</protein>
<organism evidence="2 3">
    <name type="scientific">Pseudomonas juntendi</name>
    <dbReference type="NCBI Taxonomy" id="2666183"/>
    <lineage>
        <taxon>Bacteria</taxon>
        <taxon>Pseudomonadati</taxon>
        <taxon>Pseudomonadota</taxon>
        <taxon>Gammaproteobacteria</taxon>
        <taxon>Pseudomonadales</taxon>
        <taxon>Pseudomonadaceae</taxon>
        <taxon>Pseudomonas</taxon>
    </lineage>
</organism>
<feature type="repeat" description="TPR" evidence="1">
    <location>
        <begin position="11"/>
        <end position="44"/>
    </location>
</feature>
<dbReference type="AlphaFoldDB" id="A0A7W2LZ83"/>
<dbReference type="Gene3D" id="1.25.40.10">
    <property type="entry name" value="Tetratricopeptide repeat domain"/>
    <property type="match status" value="1"/>
</dbReference>
<sequence>MQLSEKTYAAIDSLSQQGNTLMDDDKFDAAIEKWSQALDLLPKPSVEWEAFMWLSASIGDAQFQKKNYLLAASSLQDALNAPGGIENPFIHYRLGQCQLALGNSTAGLESLLKAYMLDGKDIFLADAGGAELLNILKDQKLIV</sequence>
<dbReference type="PROSITE" id="PS50005">
    <property type="entry name" value="TPR"/>
    <property type="match status" value="1"/>
</dbReference>
<proteinExistence type="predicted"/>
<name>A0A7W2LZ83_9PSED</name>
<evidence type="ECO:0000313" key="3">
    <source>
        <dbReference type="Proteomes" id="UP000577346"/>
    </source>
</evidence>
<keyword evidence="1" id="KW-0802">TPR repeat</keyword>
<dbReference type="InterPro" id="IPR019734">
    <property type="entry name" value="TPR_rpt"/>
</dbReference>
<dbReference type="SMART" id="SM00028">
    <property type="entry name" value="TPR"/>
    <property type="match status" value="2"/>
</dbReference>
<dbReference type="Proteomes" id="UP000577346">
    <property type="component" value="Unassembled WGS sequence"/>
</dbReference>
<comment type="caution">
    <text evidence="2">The sequence shown here is derived from an EMBL/GenBank/DDBJ whole genome shotgun (WGS) entry which is preliminary data.</text>
</comment>
<evidence type="ECO:0000313" key="2">
    <source>
        <dbReference type="EMBL" id="MBA6149586.1"/>
    </source>
</evidence>
<dbReference type="SUPFAM" id="SSF48452">
    <property type="entry name" value="TPR-like"/>
    <property type="match status" value="1"/>
</dbReference>